<evidence type="ECO:0000259" key="2">
    <source>
        <dbReference type="Pfam" id="PF12674"/>
    </source>
</evidence>
<dbReference type="InterPro" id="IPR025868">
    <property type="entry name" value="Zn_ribbon_dom_put"/>
</dbReference>
<comment type="caution">
    <text evidence="3">The sequence shown here is derived from an EMBL/GenBank/DDBJ whole genome shotgun (WGS) entry which is preliminary data.</text>
</comment>
<proteinExistence type="predicted"/>
<keyword evidence="4" id="KW-1185">Reference proteome</keyword>
<evidence type="ECO:0000313" key="4">
    <source>
        <dbReference type="Proteomes" id="UP001595453"/>
    </source>
</evidence>
<name>A0ABV7CJM8_9GAMM</name>
<evidence type="ECO:0000313" key="3">
    <source>
        <dbReference type="EMBL" id="MFC3032711.1"/>
    </source>
</evidence>
<dbReference type="Pfam" id="PF12674">
    <property type="entry name" value="Zn_ribbon_2"/>
    <property type="match status" value="1"/>
</dbReference>
<gene>
    <name evidence="3" type="ORF">ACFOEE_09275</name>
</gene>
<organism evidence="3 4">
    <name type="scientific">Pseudoalteromonas fenneropenaei</name>
    <dbReference type="NCBI Taxonomy" id="1737459"/>
    <lineage>
        <taxon>Bacteria</taxon>
        <taxon>Pseudomonadati</taxon>
        <taxon>Pseudomonadota</taxon>
        <taxon>Gammaproteobacteria</taxon>
        <taxon>Alteromonadales</taxon>
        <taxon>Pseudoalteromonadaceae</taxon>
        <taxon>Pseudoalteromonas</taxon>
    </lineage>
</organism>
<feature type="region of interest" description="Disordered" evidence="1">
    <location>
        <begin position="1"/>
        <end position="24"/>
    </location>
</feature>
<accession>A0ABV7CJM8</accession>
<dbReference type="Proteomes" id="UP001595453">
    <property type="component" value="Unassembled WGS sequence"/>
</dbReference>
<reference evidence="4" key="1">
    <citation type="journal article" date="2019" name="Int. J. Syst. Evol. Microbiol.">
        <title>The Global Catalogue of Microorganisms (GCM) 10K type strain sequencing project: providing services to taxonomists for standard genome sequencing and annotation.</title>
        <authorList>
            <consortium name="The Broad Institute Genomics Platform"/>
            <consortium name="The Broad Institute Genome Sequencing Center for Infectious Disease"/>
            <person name="Wu L."/>
            <person name="Ma J."/>
        </authorList>
    </citation>
    <scope>NUCLEOTIDE SEQUENCE [LARGE SCALE GENOMIC DNA]</scope>
    <source>
        <strain evidence="4">KCTC 42730</strain>
    </source>
</reference>
<protein>
    <submittedName>
        <fullName evidence="3">Zinc ribbon domain-containing protein</fullName>
    </submittedName>
</protein>
<sequence length="60" mass="6532">MNKHCQSCGMPLKGDTSRCGTNADGSRSDDFCTHCFVAGQFTQPDFNLGRVGLCSLFLQQ</sequence>
<dbReference type="RefSeq" id="WP_377123481.1">
    <property type="nucleotide sequence ID" value="NZ_JBHRSD010000014.1"/>
</dbReference>
<evidence type="ECO:0000256" key="1">
    <source>
        <dbReference type="SAM" id="MobiDB-lite"/>
    </source>
</evidence>
<feature type="domain" description="Putative zinc ribbon" evidence="2">
    <location>
        <begin position="5"/>
        <end position="48"/>
    </location>
</feature>
<dbReference type="EMBL" id="JBHRSD010000014">
    <property type="protein sequence ID" value="MFC3032711.1"/>
    <property type="molecule type" value="Genomic_DNA"/>
</dbReference>